<dbReference type="EMBL" id="CP000930">
    <property type="protein sequence ID" value="ABZ83286.1"/>
    <property type="molecule type" value="Genomic_DNA"/>
</dbReference>
<proteinExistence type="predicted"/>
<accession>B0TGM5</accession>
<protein>
    <submittedName>
        <fullName evidence="3">Uncharacterized protein</fullName>
    </submittedName>
</protein>
<evidence type="ECO:0000313" key="4">
    <source>
        <dbReference type="Proteomes" id="UP000008550"/>
    </source>
</evidence>
<gene>
    <name evidence="3" type="ORF">HM1_1291</name>
</gene>
<dbReference type="HOGENOM" id="CLU_2301960_0_0_9"/>
<keyword evidence="2" id="KW-0812">Transmembrane</keyword>
<keyword evidence="2" id="KW-1133">Transmembrane helix</keyword>
<reference evidence="3 4" key="1">
    <citation type="journal article" date="2008" name="J. Bacteriol.">
        <title>The genome of Heliobacterium modesticaldum, a phototrophic representative of the Firmicutes containing the simplest photosynthetic apparatus.</title>
        <authorList>
            <person name="Sattley W.M."/>
            <person name="Madigan M.T."/>
            <person name="Swingley W.D."/>
            <person name="Cheung P.C."/>
            <person name="Clocksin K.M."/>
            <person name="Conrad A.L."/>
            <person name="Dejesa L.C."/>
            <person name="Honchak B.M."/>
            <person name="Jung D.O."/>
            <person name="Karbach L.E."/>
            <person name="Kurdoglu A."/>
            <person name="Lahiri S."/>
            <person name="Mastrian S.D."/>
            <person name="Page L.E."/>
            <person name="Taylor H.L."/>
            <person name="Wang Z.T."/>
            <person name="Raymond J."/>
            <person name="Chen M."/>
            <person name="Blankenship R.E."/>
            <person name="Touchman J.W."/>
        </authorList>
    </citation>
    <scope>NUCLEOTIDE SEQUENCE [LARGE SCALE GENOMIC DNA]</scope>
    <source>
        <strain evidence="4">ATCC 51547 / Ice1</strain>
    </source>
</reference>
<keyword evidence="2" id="KW-0472">Membrane</keyword>
<dbReference type="RefSeq" id="WP_012281820.1">
    <property type="nucleotide sequence ID" value="NC_010337.2"/>
</dbReference>
<feature type="compositionally biased region" description="Polar residues" evidence="1">
    <location>
        <begin position="1"/>
        <end position="15"/>
    </location>
</feature>
<feature type="transmembrane region" description="Helical" evidence="2">
    <location>
        <begin position="77"/>
        <end position="96"/>
    </location>
</feature>
<organism evidence="3 4">
    <name type="scientific">Heliobacterium modesticaldum (strain ATCC 51547 / Ice1)</name>
    <dbReference type="NCBI Taxonomy" id="498761"/>
    <lineage>
        <taxon>Bacteria</taxon>
        <taxon>Bacillati</taxon>
        <taxon>Bacillota</taxon>
        <taxon>Clostridia</taxon>
        <taxon>Eubacteriales</taxon>
        <taxon>Heliobacteriaceae</taxon>
        <taxon>Heliomicrobium</taxon>
    </lineage>
</organism>
<feature type="transmembrane region" description="Helical" evidence="2">
    <location>
        <begin position="45"/>
        <end position="65"/>
    </location>
</feature>
<dbReference type="AlphaFoldDB" id="B0TGM5"/>
<evidence type="ECO:0000256" key="1">
    <source>
        <dbReference type="SAM" id="MobiDB-lite"/>
    </source>
</evidence>
<dbReference type="OrthoDB" id="2083308at2"/>
<dbReference type="STRING" id="498761.HM1_1291"/>
<keyword evidence="4" id="KW-1185">Reference proteome</keyword>
<feature type="region of interest" description="Disordered" evidence="1">
    <location>
        <begin position="1"/>
        <end position="36"/>
    </location>
</feature>
<name>B0TGM5_HELMI</name>
<dbReference type="Proteomes" id="UP000008550">
    <property type="component" value="Chromosome"/>
</dbReference>
<evidence type="ECO:0000256" key="2">
    <source>
        <dbReference type="SAM" id="Phobius"/>
    </source>
</evidence>
<feature type="compositionally biased region" description="Low complexity" evidence="1">
    <location>
        <begin position="16"/>
        <end position="27"/>
    </location>
</feature>
<evidence type="ECO:0000313" key="3">
    <source>
        <dbReference type="EMBL" id="ABZ83286.1"/>
    </source>
</evidence>
<sequence>MSKNKPNSKASSQKETAATATAPATTTVKKYGPDNPNEELLKSPAVKLVAIAFGTAVSYIVGRMVQGGGPQEVPLGLYAAGFFLSTSLFLFVRSLLKKKK</sequence>
<dbReference type="KEGG" id="hmo:HM1_1291"/>